<evidence type="ECO:0000313" key="1">
    <source>
        <dbReference type="EMBL" id="KAK8546178.1"/>
    </source>
</evidence>
<dbReference type="EMBL" id="JBBPBM010000023">
    <property type="protein sequence ID" value="KAK8546178.1"/>
    <property type="molecule type" value="Genomic_DNA"/>
</dbReference>
<sequence length="97" mass="11548">MVRVNEDLLFHFPVKMLNVGFLTFEEGISWLFGDADVKDFLFLILDWGYHVLPNDPKLAYPTFGFVRDTADLYYFGFVTDYVKLLRYPFVLLWKGYF</sequence>
<keyword evidence="2" id="KW-1185">Reference proteome</keyword>
<comment type="caution">
    <text evidence="1">The sequence shown here is derived from an EMBL/GenBank/DDBJ whole genome shotgun (WGS) entry which is preliminary data.</text>
</comment>
<organism evidence="1 2">
    <name type="scientific">Hibiscus sabdariffa</name>
    <name type="common">roselle</name>
    <dbReference type="NCBI Taxonomy" id="183260"/>
    <lineage>
        <taxon>Eukaryota</taxon>
        <taxon>Viridiplantae</taxon>
        <taxon>Streptophyta</taxon>
        <taxon>Embryophyta</taxon>
        <taxon>Tracheophyta</taxon>
        <taxon>Spermatophyta</taxon>
        <taxon>Magnoliopsida</taxon>
        <taxon>eudicotyledons</taxon>
        <taxon>Gunneridae</taxon>
        <taxon>Pentapetalae</taxon>
        <taxon>rosids</taxon>
        <taxon>malvids</taxon>
        <taxon>Malvales</taxon>
        <taxon>Malvaceae</taxon>
        <taxon>Malvoideae</taxon>
        <taxon>Hibiscus</taxon>
    </lineage>
</organism>
<evidence type="ECO:0000313" key="2">
    <source>
        <dbReference type="Proteomes" id="UP001472677"/>
    </source>
</evidence>
<accession>A0ABR2DTE1</accession>
<gene>
    <name evidence="1" type="ORF">V6N12_026975</name>
</gene>
<reference evidence="1 2" key="1">
    <citation type="journal article" date="2024" name="G3 (Bethesda)">
        <title>Genome assembly of Hibiscus sabdariffa L. provides insights into metabolisms of medicinal natural products.</title>
        <authorList>
            <person name="Kim T."/>
        </authorList>
    </citation>
    <scope>NUCLEOTIDE SEQUENCE [LARGE SCALE GENOMIC DNA]</scope>
    <source>
        <strain evidence="1">TK-2024</strain>
        <tissue evidence="1">Old leaves</tissue>
    </source>
</reference>
<protein>
    <submittedName>
        <fullName evidence="1">Uncharacterized protein</fullName>
    </submittedName>
</protein>
<name>A0ABR2DTE1_9ROSI</name>
<dbReference type="Proteomes" id="UP001472677">
    <property type="component" value="Unassembled WGS sequence"/>
</dbReference>
<proteinExistence type="predicted"/>